<feature type="region of interest" description="Disordered" evidence="7">
    <location>
        <begin position="381"/>
        <end position="404"/>
    </location>
</feature>
<feature type="region of interest" description="Disordered" evidence="7">
    <location>
        <begin position="53"/>
        <end position="100"/>
    </location>
</feature>
<feature type="region of interest" description="Disordered" evidence="7">
    <location>
        <begin position="418"/>
        <end position="453"/>
    </location>
</feature>
<feature type="compositionally biased region" description="Polar residues" evidence="7">
    <location>
        <begin position="421"/>
        <end position="430"/>
    </location>
</feature>
<dbReference type="InterPro" id="IPR000330">
    <property type="entry name" value="SNF2_N"/>
</dbReference>
<evidence type="ECO:0000256" key="1">
    <source>
        <dbReference type="ARBA" id="ARBA00004123"/>
    </source>
</evidence>
<dbReference type="InterPro" id="IPR027417">
    <property type="entry name" value="P-loop_NTPase"/>
</dbReference>
<dbReference type="InterPro" id="IPR001650">
    <property type="entry name" value="Helicase_C-like"/>
</dbReference>
<keyword evidence="4" id="KW-0347">Helicase</keyword>
<dbReference type="SMART" id="SM00487">
    <property type="entry name" value="DEXDc"/>
    <property type="match status" value="1"/>
</dbReference>
<keyword evidence="11" id="KW-1185">Reference proteome</keyword>
<gene>
    <name evidence="10" type="ORF">F0562_018576</name>
</gene>
<dbReference type="InterPro" id="IPR049730">
    <property type="entry name" value="SNF2/RAD54-like_C"/>
</dbReference>
<dbReference type="GO" id="GO:0005634">
    <property type="term" value="C:nucleus"/>
    <property type="evidence" value="ECO:0007669"/>
    <property type="project" value="UniProtKB-SubCell"/>
</dbReference>
<feature type="domain" description="Helicase C-terminal" evidence="9">
    <location>
        <begin position="1046"/>
        <end position="1205"/>
    </location>
</feature>
<evidence type="ECO:0000256" key="3">
    <source>
        <dbReference type="ARBA" id="ARBA00022801"/>
    </source>
</evidence>
<dbReference type="GO" id="GO:0005524">
    <property type="term" value="F:ATP binding"/>
    <property type="evidence" value="ECO:0007669"/>
    <property type="project" value="UniProtKB-KW"/>
</dbReference>
<feature type="compositionally biased region" description="Acidic residues" evidence="7">
    <location>
        <begin position="174"/>
        <end position="188"/>
    </location>
</feature>
<evidence type="ECO:0000256" key="7">
    <source>
        <dbReference type="SAM" id="MobiDB-lite"/>
    </source>
</evidence>
<dbReference type="EMBL" id="CM018052">
    <property type="protein sequence ID" value="KAA8515813.1"/>
    <property type="molecule type" value="Genomic_DNA"/>
</dbReference>
<dbReference type="InterPro" id="IPR044567">
    <property type="entry name" value="CLSY/DRD1"/>
</dbReference>
<proteinExistence type="predicted"/>
<dbReference type="GO" id="GO:0016787">
    <property type="term" value="F:hydrolase activity"/>
    <property type="evidence" value="ECO:0007669"/>
    <property type="project" value="UniProtKB-KW"/>
</dbReference>
<feature type="compositionally biased region" description="Basic and acidic residues" evidence="7">
    <location>
        <begin position="189"/>
        <end position="203"/>
    </location>
</feature>
<dbReference type="PANTHER" id="PTHR45821">
    <property type="entry name" value="SNF2 DOMAIN-CONTAINING PROTEIN CLASSY 2-RELATED"/>
    <property type="match status" value="1"/>
</dbReference>
<keyword evidence="6" id="KW-0539">Nucleus</keyword>
<dbReference type="CDD" id="cd18793">
    <property type="entry name" value="SF2_C_SNF"/>
    <property type="match status" value="1"/>
</dbReference>
<dbReference type="Pfam" id="PF00176">
    <property type="entry name" value="SNF2-rel_dom"/>
    <property type="match status" value="1"/>
</dbReference>
<dbReference type="PROSITE" id="PS51192">
    <property type="entry name" value="HELICASE_ATP_BIND_1"/>
    <property type="match status" value="1"/>
</dbReference>
<feature type="compositionally biased region" description="Basic and acidic residues" evidence="7">
    <location>
        <begin position="386"/>
        <end position="402"/>
    </location>
</feature>
<evidence type="ECO:0000313" key="10">
    <source>
        <dbReference type="EMBL" id="KAA8515813.1"/>
    </source>
</evidence>
<keyword evidence="3" id="KW-0378">Hydrolase</keyword>
<dbReference type="OrthoDB" id="2020972at2759"/>
<organism evidence="10 11">
    <name type="scientific">Nyssa sinensis</name>
    <dbReference type="NCBI Taxonomy" id="561372"/>
    <lineage>
        <taxon>Eukaryota</taxon>
        <taxon>Viridiplantae</taxon>
        <taxon>Streptophyta</taxon>
        <taxon>Embryophyta</taxon>
        <taxon>Tracheophyta</taxon>
        <taxon>Spermatophyta</taxon>
        <taxon>Magnoliopsida</taxon>
        <taxon>eudicotyledons</taxon>
        <taxon>Gunneridae</taxon>
        <taxon>Pentapetalae</taxon>
        <taxon>asterids</taxon>
        <taxon>Cornales</taxon>
        <taxon>Nyssaceae</taxon>
        <taxon>Nyssa</taxon>
    </lineage>
</organism>
<dbReference type="AlphaFoldDB" id="A0A5J4ZAI4"/>
<feature type="domain" description="Helicase ATP-binding" evidence="8">
    <location>
        <begin position="687"/>
        <end position="896"/>
    </location>
</feature>
<dbReference type="PROSITE" id="PS51194">
    <property type="entry name" value="HELICASE_CTER"/>
    <property type="match status" value="1"/>
</dbReference>
<name>A0A5J4ZAI4_9ASTE</name>
<evidence type="ECO:0000256" key="6">
    <source>
        <dbReference type="ARBA" id="ARBA00023242"/>
    </source>
</evidence>
<feature type="compositionally biased region" description="Polar residues" evidence="7">
    <location>
        <begin position="61"/>
        <end position="87"/>
    </location>
</feature>
<sequence>METEGSDVNNSKNVDCDSVVNSKSRIGFDEVKYVDVSEDRCMEIKIKGSNENANEDLHCDSAQSKSSDSDRLYQTNSNLNGGITISSSEDEVTSFGPRTGGNGLEVDAGIDLGISSRTRLKMGFCKMPTEVNENMSFGDSDNSLTSSNADDDDEDFEANNYNSSVSMESISLEGNEEDNEVREVDEDESKGIDNEEQSHDEQVSNRGRFSCIRSQTFSGIKNMMEIGEENNNNLDGAYDGNEIRKTKVNNDGTYKKECEKDMVSGKEEELRKSTNMKETSAFENCEIGARVVKPSFNNRGWSGKKKQKKLGSSTWTYDGKGDNESNGIHKGNGECNDKFNGDDNNKVDLWEVKVCGKEWESRESTKTKQASADENTDIGMRVAKPPTEKSDCSSTKDLKKLDSTTVPYEEEKVDNKFNAAPNENGQTADNFNGDGTYKERFSEDKESKKHKEMDEATKRKIFYGPRNYDFLRILVDSILDKGEALEGGATEQEAKQSSLIEYTLPLKFKFEDEEPKPEEKSELDKMADELFAEMEFALKSKEMGSFDPPAVGNENKNVSEVQTNQTNLCHQVKHHLVLDEQIGLRCCHCSYVDLEIRHITPPLLKRKYSAGALERNKVSGDEDFSMFNGLEFQASGDNSQEPFNHNKGTVWDIIPGVRESMYSHQQEGFEFLWKNMAGSIDLAELKSSNSSGVGGCIISHAPGTGKTRLTIVFIEAYLKLFPYFLPVIIAPASMLLTWEEEFRKWNVEFPFHNLNNLEFSGKENKTALKFLPESKRQDKDAVRMLKIYSWRKDKSILGVSYNLYKILAGEKFIKDKGKKKQKKVFLDKDAEQLRKILLELPDLVVLDEGHTPRNQRSHIWNTLLKLQTKRRIILSGTPFQNSFGELFNTLRLVRPEIADVLAKGKAFADMIPSRTGKCCRKKLRETAASHPSSGGKVDDAIEKLKATIAPFVHVHKGSILQESLPGLRDCVVLLNPPQLQKNLIESIEGSQNTFNFEHKVALVSVHPSLFLWCSLSDKEKSIIDQDTLEQIRLNPNEGVKTRFIMALISFSAAMNEKVLIFSQYIHPLGLIKDQIKKKFGWDEGKEVFQMQGQLDQKHRQNLINIFNDPKTEAKVLLASTKCCSEGINLVGASRVVLLDVVWNPSVERQAISRAYRLGQVKVVYTYHLMTSGTTESDKYCRQAEKDRLSELVFSSTTKESDKQKAPAAVFSDKILEEMVGHEKFKDMFEKIIYQPKETNLIESFGLASHS</sequence>
<evidence type="ECO:0000313" key="11">
    <source>
        <dbReference type="Proteomes" id="UP000325577"/>
    </source>
</evidence>
<feature type="region of interest" description="Disordered" evidence="7">
    <location>
        <begin position="298"/>
        <end position="318"/>
    </location>
</feature>
<feature type="compositionally biased region" description="Basic and acidic residues" evidence="7">
    <location>
        <begin position="436"/>
        <end position="453"/>
    </location>
</feature>
<keyword evidence="5" id="KW-0067">ATP-binding</keyword>
<dbReference type="Proteomes" id="UP000325577">
    <property type="component" value="Linkage Group LG9"/>
</dbReference>
<dbReference type="SMART" id="SM00490">
    <property type="entry name" value="HELICc"/>
    <property type="match status" value="1"/>
</dbReference>
<comment type="subcellular location">
    <subcellularLocation>
        <location evidence="1">Nucleus</location>
    </subcellularLocation>
</comment>
<evidence type="ECO:0000256" key="5">
    <source>
        <dbReference type="ARBA" id="ARBA00022840"/>
    </source>
</evidence>
<dbReference type="Pfam" id="PF00271">
    <property type="entry name" value="Helicase_C"/>
    <property type="match status" value="1"/>
</dbReference>
<evidence type="ECO:0000256" key="2">
    <source>
        <dbReference type="ARBA" id="ARBA00022741"/>
    </source>
</evidence>
<feature type="region of interest" description="Disordered" evidence="7">
    <location>
        <begin position="132"/>
        <end position="204"/>
    </location>
</feature>
<reference evidence="10 11" key="1">
    <citation type="submission" date="2019-09" db="EMBL/GenBank/DDBJ databases">
        <title>A chromosome-level genome assembly of the Chinese tupelo Nyssa sinensis.</title>
        <authorList>
            <person name="Yang X."/>
            <person name="Kang M."/>
            <person name="Yang Y."/>
            <person name="Xiong H."/>
            <person name="Wang M."/>
            <person name="Zhang Z."/>
            <person name="Wang Z."/>
            <person name="Wu H."/>
            <person name="Ma T."/>
            <person name="Liu J."/>
            <person name="Xi Z."/>
        </authorList>
    </citation>
    <scope>NUCLEOTIDE SEQUENCE [LARGE SCALE GENOMIC DNA]</scope>
    <source>
        <strain evidence="10">J267</strain>
        <tissue evidence="10">Leaf</tissue>
    </source>
</reference>
<protein>
    <submittedName>
        <fullName evidence="10">Uncharacterized protein</fullName>
    </submittedName>
</protein>
<accession>A0A5J4ZAI4</accession>
<keyword evidence="2" id="KW-0547">Nucleotide-binding</keyword>
<dbReference type="InterPro" id="IPR038718">
    <property type="entry name" value="SNF2-like_sf"/>
</dbReference>
<evidence type="ECO:0000256" key="4">
    <source>
        <dbReference type="ARBA" id="ARBA00022806"/>
    </source>
</evidence>
<dbReference type="InterPro" id="IPR014001">
    <property type="entry name" value="Helicase_ATP-bd"/>
</dbReference>
<dbReference type="GO" id="GO:0080188">
    <property type="term" value="P:gene silencing by siRNA-directed DNA methylation"/>
    <property type="evidence" value="ECO:0007669"/>
    <property type="project" value="InterPro"/>
</dbReference>
<dbReference type="GO" id="GO:0004386">
    <property type="term" value="F:helicase activity"/>
    <property type="evidence" value="ECO:0007669"/>
    <property type="project" value="UniProtKB-KW"/>
</dbReference>
<dbReference type="PANTHER" id="PTHR45821:SF25">
    <property type="entry name" value="HELICASE ATP-BINDING DOMAIN-CONTAINING PROTEIN"/>
    <property type="match status" value="1"/>
</dbReference>
<evidence type="ECO:0000259" key="8">
    <source>
        <dbReference type="PROSITE" id="PS51192"/>
    </source>
</evidence>
<feature type="compositionally biased region" description="Polar residues" evidence="7">
    <location>
        <begin position="132"/>
        <end position="147"/>
    </location>
</feature>
<dbReference type="Gene3D" id="3.40.50.300">
    <property type="entry name" value="P-loop containing nucleotide triphosphate hydrolases"/>
    <property type="match status" value="1"/>
</dbReference>
<evidence type="ECO:0000259" key="9">
    <source>
        <dbReference type="PROSITE" id="PS51194"/>
    </source>
</evidence>
<dbReference type="SUPFAM" id="SSF52540">
    <property type="entry name" value="P-loop containing nucleoside triphosphate hydrolases"/>
    <property type="match status" value="2"/>
</dbReference>
<dbReference type="Gene3D" id="3.40.50.10810">
    <property type="entry name" value="Tandem AAA-ATPase domain"/>
    <property type="match status" value="1"/>
</dbReference>